<dbReference type="PANTHER" id="PTHR13248">
    <property type="entry name" value="TRANSCRIPTION ELONGATION FACTOR B POLYPEPTIDE 2"/>
    <property type="match status" value="1"/>
</dbReference>
<dbReference type="Gene3D" id="3.10.20.90">
    <property type="entry name" value="Phosphatidylinositol 3-kinase Catalytic Subunit, Chain A, domain 1"/>
    <property type="match status" value="1"/>
</dbReference>
<evidence type="ECO:0000313" key="3">
    <source>
        <dbReference type="Proteomes" id="UP000694941"/>
    </source>
</evidence>
<dbReference type="Proteomes" id="UP000694941">
    <property type="component" value="Unplaced"/>
</dbReference>
<evidence type="ECO:0000313" key="4">
    <source>
        <dbReference type="RefSeq" id="XP_013794033.1"/>
    </source>
</evidence>
<protein>
    <submittedName>
        <fullName evidence="4">Elongin-B-like</fullName>
    </submittedName>
</protein>
<sequence length="118" mass="13159">MDVFLMVRRKKITIFIDAKETTPVLELKRMIEGITKISPENQKLFYEDQIMEDKNTLADYGLNTSTAKAQAPATVGLACREPDTGKFEPLDITPLSSPPELPDVMKPPETQAHEQAVA</sequence>
<feature type="region of interest" description="Disordered" evidence="1">
    <location>
        <begin position="81"/>
        <end position="118"/>
    </location>
</feature>
<evidence type="ECO:0000256" key="1">
    <source>
        <dbReference type="SAM" id="MobiDB-lite"/>
    </source>
</evidence>
<dbReference type="SMART" id="SM00213">
    <property type="entry name" value="UBQ"/>
    <property type="match status" value="1"/>
</dbReference>
<dbReference type="PANTHER" id="PTHR13248:SF4">
    <property type="entry name" value="ELONGIN B"/>
    <property type="match status" value="1"/>
</dbReference>
<dbReference type="Pfam" id="PF00240">
    <property type="entry name" value="ubiquitin"/>
    <property type="match status" value="1"/>
</dbReference>
<keyword evidence="3" id="KW-1185">Reference proteome</keyword>
<proteinExistence type="predicted"/>
<dbReference type="InterPro" id="IPR029071">
    <property type="entry name" value="Ubiquitin-like_domsf"/>
</dbReference>
<dbReference type="InterPro" id="IPR039049">
    <property type="entry name" value="ELOB"/>
</dbReference>
<dbReference type="PROSITE" id="PS50053">
    <property type="entry name" value="UBIQUITIN_2"/>
    <property type="match status" value="1"/>
</dbReference>
<feature type="domain" description="Ubiquitin-like" evidence="2">
    <location>
        <begin position="1"/>
        <end position="66"/>
    </location>
</feature>
<gene>
    <name evidence="4" type="primary">LOC106478069</name>
</gene>
<dbReference type="RefSeq" id="XP_013794033.1">
    <property type="nucleotide sequence ID" value="XM_013938579.2"/>
</dbReference>
<organism evidence="3 4">
    <name type="scientific">Limulus polyphemus</name>
    <name type="common">Atlantic horseshoe crab</name>
    <dbReference type="NCBI Taxonomy" id="6850"/>
    <lineage>
        <taxon>Eukaryota</taxon>
        <taxon>Metazoa</taxon>
        <taxon>Ecdysozoa</taxon>
        <taxon>Arthropoda</taxon>
        <taxon>Chelicerata</taxon>
        <taxon>Merostomata</taxon>
        <taxon>Xiphosura</taxon>
        <taxon>Limulidae</taxon>
        <taxon>Limulus</taxon>
    </lineage>
</organism>
<reference evidence="4" key="1">
    <citation type="submission" date="2025-08" db="UniProtKB">
        <authorList>
            <consortium name="RefSeq"/>
        </authorList>
    </citation>
    <scope>IDENTIFICATION</scope>
    <source>
        <tissue evidence="4">Muscle</tissue>
    </source>
</reference>
<name>A0ABM1C4L4_LIMPO</name>
<accession>A0ABM1C4L4</accession>
<dbReference type="GeneID" id="106478069"/>
<evidence type="ECO:0000259" key="2">
    <source>
        <dbReference type="PROSITE" id="PS50053"/>
    </source>
</evidence>
<dbReference type="SUPFAM" id="SSF54236">
    <property type="entry name" value="Ubiquitin-like"/>
    <property type="match status" value="1"/>
</dbReference>
<dbReference type="CDD" id="cd01788">
    <property type="entry name" value="Ubl_ElonginB"/>
    <property type="match status" value="1"/>
</dbReference>
<dbReference type="InterPro" id="IPR000626">
    <property type="entry name" value="Ubiquitin-like_dom"/>
</dbReference>